<protein>
    <submittedName>
        <fullName evidence="1">Uncharacterized protein</fullName>
    </submittedName>
</protein>
<dbReference type="RefSeq" id="WP_220582708.1">
    <property type="nucleotide sequence ID" value="NZ_RKLT01000040.1"/>
</dbReference>
<sequence length="144" mass="16078">MKEAIHIHSHFGSATVRAGASVSKAPYVYESVTEMPDMAHRSPEDQIAHDNGILAEARELDRNGWDVKADHISGHGFGTPPKINGHRPDVYATKRGGTRIVEIETDPDDDHDQHTAFRRSAGQTGANFYDWIVDKGENRRTKFE</sequence>
<comment type="caution">
    <text evidence="1">The sequence shown here is derived from an EMBL/GenBank/DDBJ whole genome shotgun (WGS) entry which is preliminary data.</text>
</comment>
<evidence type="ECO:0000313" key="2">
    <source>
        <dbReference type="Proteomes" id="UP001430455"/>
    </source>
</evidence>
<dbReference type="Proteomes" id="UP001430455">
    <property type="component" value="Unassembled WGS sequence"/>
</dbReference>
<keyword evidence="2" id="KW-1185">Reference proteome</keyword>
<evidence type="ECO:0000313" key="1">
    <source>
        <dbReference type="EMBL" id="MBX0298127.1"/>
    </source>
</evidence>
<organism evidence="1 2">
    <name type="scientific">Haloarcula nitratireducens</name>
    <dbReference type="NCBI Taxonomy" id="2487749"/>
    <lineage>
        <taxon>Archaea</taxon>
        <taxon>Methanobacteriati</taxon>
        <taxon>Methanobacteriota</taxon>
        <taxon>Stenosarchaea group</taxon>
        <taxon>Halobacteria</taxon>
        <taxon>Halobacteriales</taxon>
        <taxon>Haloarculaceae</taxon>
        <taxon>Haloarcula</taxon>
    </lineage>
</organism>
<proteinExistence type="predicted"/>
<dbReference type="AlphaFoldDB" id="A0AAW4PJ18"/>
<gene>
    <name evidence="1" type="ORF">EGH23_25025</name>
</gene>
<accession>A0AAW4PJ18</accession>
<reference evidence="1 2" key="1">
    <citation type="submission" date="2021-06" db="EMBL/GenBank/DDBJ databases">
        <title>Halomicroarcula sp. a new haloarchaeum isolated from saline soil.</title>
        <authorList>
            <person name="Duran-Viseras A."/>
            <person name="Sanchez-Porro C."/>
            <person name="Ventosa A."/>
        </authorList>
    </citation>
    <scope>NUCLEOTIDE SEQUENCE [LARGE SCALE GENOMIC DNA]</scope>
    <source>
        <strain evidence="1 2">F27</strain>
    </source>
</reference>
<name>A0AAW4PJ18_9EURY</name>
<dbReference type="EMBL" id="RKLT01000040">
    <property type="protein sequence ID" value="MBX0298127.1"/>
    <property type="molecule type" value="Genomic_DNA"/>
</dbReference>